<dbReference type="HOGENOM" id="CLU_010779_2_0_10"/>
<dbReference type="GO" id="GO:0004553">
    <property type="term" value="F:hydrolase activity, hydrolyzing O-glycosyl compounds"/>
    <property type="evidence" value="ECO:0007669"/>
    <property type="project" value="InterPro"/>
</dbReference>
<keyword evidence="5" id="KW-0326">Glycosidase</keyword>
<dbReference type="eggNOG" id="COG3507">
    <property type="taxonomic scope" value="Bacteria"/>
</dbReference>
<evidence type="ECO:0000256" key="4">
    <source>
        <dbReference type="ARBA" id="ARBA00023277"/>
    </source>
</evidence>
<keyword evidence="3 6" id="KW-0378">Hydrolase</keyword>
<evidence type="ECO:0000313" key="7">
    <source>
        <dbReference type="Proteomes" id="UP000002774"/>
    </source>
</evidence>
<dbReference type="EMBL" id="CM001403">
    <property type="protein sequence ID" value="EHQ25005.1"/>
    <property type="molecule type" value="Genomic_DNA"/>
</dbReference>
<dbReference type="RefSeq" id="WP_008504627.1">
    <property type="nucleotide sequence ID" value="NZ_CM001403.1"/>
</dbReference>
<protein>
    <submittedName>
        <fullName evidence="6">Glycoside hydrolase family 43</fullName>
    </submittedName>
</protein>
<keyword evidence="2" id="KW-0858">Xylan degradation</keyword>
<dbReference type="InterPro" id="IPR023296">
    <property type="entry name" value="Glyco_hydro_beta-prop_sf"/>
</dbReference>
<dbReference type="OrthoDB" id="9803461at2"/>
<sequence>MPFKLRAKIFKHFVVFGLLATLNFIPFLSKAQALSTSKPQPNSAYLFVYFTGNDKSEEAIRFAISADGYHYRALNNNNPVIKSTGISATGGVRDPHILRGANGKTFYMVATDMVSANGWDSNRGMVLLKSTNLIQWTSSKINIPQAFPQFAGVNRVWAPQTIYDAKAGKYMVYFSMRAGNEPDKIYYAYANQDFTALETVPQQLFFNPSGGACIDGDIVQKDGQYHLFFKTENNGAGIKIAVSKELTSGYVLQDKYVQQTTDPVEGSGVFKLNDGTGYILMYDLYTKGRYQFTHTADLKTFKVIDGEISMNFHPRHGTVMPITTREAETLLQKWMPASDVVKTVQAQGLKPINIVLDTNTNKLYLPFLPGTNLKSVKLKFMQMPGISIKPSTAVDFTKGGVRLQVTIAGHKPVKYQLIAVKNHNPVLAGYYADPEILYAEKTHQFYIYPTSDGFTGWSGTYFKAFSSADLVNWKDEGVILDLAKNVSWAKRNAWAPCIIEKKINGAYKYFYYFCAAQKIGVAVADNPSGPFTDLGHPLIDKLLEGVSGGQQIDPDVFTDPQTGKSYLYWGNGYMAGAELNDDMVSLKPGTTTIMTPNNNFREGVYVFYRKGTYYFTWSEDDTRSENYQVHYGTATSPLGKINVPSANLVIAKNKAEGIYGTGHNSVLQIPGTDEWYLVYHRFNYPNGITMGEAAGYNREVCIDKMEFNADGSIIPVKPTHKGIMPVRVNANK</sequence>
<name>H1YA21_9SPHI</name>
<dbReference type="SUPFAM" id="SSF75005">
    <property type="entry name" value="Arabinanase/levansucrase/invertase"/>
    <property type="match status" value="2"/>
</dbReference>
<dbReference type="STRING" id="714943.Mucpa_0824"/>
<gene>
    <name evidence="6" type="ORF">Mucpa_0824</name>
</gene>
<accession>H1YA21</accession>
<evidence type="ECO:0000256" key="2">
    <source>
        <dbReference type="ARBA" id="ARBA00022651"/>
    </source>
</evidence>
<dbReference type="Proteomes" id="UP000002774">
    <property type="component" value="Chromosome"/>
</dbReference>
<evidence type="ECO:0000256" key="3">
    <source>
        <dbReference type="ARBA" id="ARBA00022801"/>
    </source>
</evidence>
<organism evidence="6 7">
    <name type="scientific">Mucilaginibacter paludis DSM 18603</name>
    <dbReference type="NCBI Taxonomy" id="714943"/>
    <lineage>
        <taxon>Bacteria</taxon>
        <taxon>Pseudomonadati</taxon>
        <taxon>Bacteroidota</taxon>
        <taxon>Sphingobacteriia</taxon>
        <taxon>Sphingobacteriales</taxon>
        <taxon>Sphingobacteriaceae</taxon>
        <taxon>Mucilaginibacter</taxon>
    </lineage>
</organism>
<comment type="similarity">
    <text evidence="1">Belongs to the glycosyl hydrolase 43 family.</text>
</comment>
<dbReference type="PANTHER" id="PTHR43772">
    <property type="entry name" value="ENDO-1,4-BETA-XYLANASE"/>
    <property type="match status" value="1"/>
</dbReference>
<dbReference type="Pfam" id="PF04616">
    <property type="entry name" value="Glyco_hydro_43"/>
    <property type="match status" value="2"/>
</dbReference>
<dbReference type="AlphaFoldDB" id="H1YA21"/>
<evidence type="ECO:0000256" key="1">
    <source>
        <dbReference type="ARBA" id="ARBA00009865"/>
    </source>
</evidence>
<dbReference type="PANTHER" id="PTHR43772:SF2">
    <property type="entry name" value="PUTATIVE (AFU_ORTHOLOGUE AFUA_2G04480)-RELATED"/>
    <property type="match status" value="1"/>
</dbReference>
<evidence type="ECO:0000313" key="6">
    <source>
        <dbReference type="EMBL" id="EHQ25005.1"/>
    </source>
</evidence>
<dbReference type="GO" id="GO:0045493">
    <property type="term" value="P:xylan catabolic process"/>
    <property type="evidence" value="ECO:0007669"/>
    <property type="project" value="UniProtKB-KW"/>
</dbReference>
<evidence type="ECO:0000256" key="5">
    <source>
        <dbReference type="ARBA" id="ARBA00023295"/>
    </source>
</evidence>
<dbReference type="InterPro" id="IPR006710">
    <property type="entry name" value="Glyco_hydro_43"/>
</dbReference>
<keyword evidence="2" id="KW-0624">Polysaccharide degradation</keyword>
<keyword evidence="4" id="KW-0119">Carbohydrate metabolism</keyword>
<proteinExistence type="inferred from homology"/>
<dbReference type="CDD" id="cd08983">
    <property type="entry name" value="GH43_Bt3655-like"/>
    <property type="match status" value="1"/>
</dbReference>
<keyword evidence="7" id="KW-1185">Reference proteome</keyword>
<dbReference type="InterPro" id="IPR052176">
    <property type="entry name" value="Glycosyl_Hydrlase_43_Enz"/>
</dbReference>
<dbReference type="CDD" id="cd18828">
    <property type="entry name" value="GH43_BT3675-like"/>
    <property type="match status" value="1"/>
</dbReference>
<dbReference type="Gene3D" id="2.115.10.20">
    <property type="entry name" value="Glycosyl hydrolase domain, family 43"/>
    <property type="match status" value="2"/>
</dbReference>
<reference evidence="6" key="1">
    <citation type="submission" date="2011-09" db="EMBL/GenBank/DDBJ databases">
        <title>The permanent draft genome of Mucilaginibacter paludis DSM 18603.</title>
        <authorList>
            <consortium name="US DOE Joint Genome Institute (JGI-PGF)"/>
            <person name="Lucas S."/>
            <person name="Han J."/>
            <person name="Lapidus A."/>
            <person name="Bruce D."/>
            <person name="Goodwin L."/>
            <person name="Pitluck S."/>
            <person name="Peters L."/>
            <person name="Kyrpides N."/>
            <person name="Mavromatis K."/>
            <person name="Ivanova N."/>
            <person name="Mikhailova N."/>
            <person name="Held B."/>
            <person name="Detter J.C."/>
            <person name="Tapia R."/>
            <person name="Han C."/>
            <person name="Land M."/>
            <person name="Hauser L."/>
            <person name="Markowitz V."/>
            <person name="Cheng J.-F."/>
            <person name="Hugenholtz P."/>
            <person name="Woyke T."/>
            <person name="Wu D."/>
            <person name="Tindall B."/>
            <person name="Brambilla E."/>
            <person name="Klenk H.-P."/>
            <person name="Eisen J.A."/>
        </authorList>
    </citation>
    <scope>NUCLEOTIDE SEQUENCE [LARGE SCALE GENOMIC DNA]</scope>
    <source>
        <strain evidence="6">DSM 18603</strain>
    </source>
</reference>